<comment type="caution">
    <text evidence="1">The sequence shown here is derived from an EMBL/GenBank/DDBJ whole genome shotgun (WGS) entry which is preliminary data.</text>
</comment>
<name>A0A2M7S9A3_9BACT</name>
<reference evidence="2" key="1">
    <citation type="submission" date="2017-09" db="EMBL/GenBank/DDBJ databases">
        <title>Depth-based differentiation of microbial function through sediment-hosted aquifers and enrichment of novel symbionts in the deep terrestrial subsurface.</title>
        <authorList>
            <person name="Probst A.J."/>
            <person name="Ladd B."/>
            <person name="Jarett J.K."/>
            <person name="Geller-Mcgrath D.E."/>
            <person name="Sieber C.M.K."/>
            <person name="Emerson J.B."/>
            <person name="Anantharaman K."/>
            <person name="Thomas B.C."/>
            <person name="Malmstrom R."/>
            <person name="Stieglmeier M."/>
            <person name="Klingl A."/>
            <person name="Woyke T."/>
            <person name="Ryan C.M."/>
            <person name="Banfield J.F."/>
        </authorList>
    </citation>
    <scope>NUCLEOTIDE SEQUENCE [LARGE SCALE GENOMIC DNA]</scope>
</reference>
<evidence type="ECO:0000313" key="2">
    <source>
        <dbReference type="Proteomes" id="UP000229307"/>
    </source>
</evidence>
<evidence type="ECO:0000313" key="1">
    <source>
        <dbReference type="EMBL" id="PIZ16028.1"/>
    </source>
</evidence>
<sequence length="78" mass="9055">MIKLMAVRMPEALIKELQNIRKQNGVVISHFVTEAVAEKIEEMKEDEEDLVIIESRKNEPSMSEAEWNKHLKHKGLNV</sequence>
<accession>A0A2M7S9A3</accession>
<proteinExistence type="predicted"/>
<dbReference type="EMBL" id="PFMR01000216">
    <property type="protein sequence ID" value="PIZ16028.1"/>
    <property type="molecule type" value="Genomic_DNA"/>
</dbReference>
<evidence type="ECO:0008006" key="3">
    <source>
        <dbReference type="Google" id="ProtNLM"/>
    </source>
</evidence>
<dbReference type="Proteomes" id="UP000229307">
    <property type="component" value="Unassembled WGS sequence"/>
</dbReference>
<dbReference type="AlphaFoldDB" id="A0A2M7S9A3"/>
<protein>
    <recommendedName>
        <fullName evidence="3">CopG family transcriptional regulator</fullName>
    </recommendedName>
</protein>
<organism evidence="1 2">
    <name type="scientific">Candidatus Desantisbacteria bacterium CG_4_10_14_0_8_um_filter_48_22</name>
    <dbReference type="NCBI Taxonomy" id="1974543"/>
    <lineage>
        <taxon>Bacteria</taxon>
        <taxon>Candidatus Desantisiibacteriota</taxon>
    </lineage>
</organism>
<gene>
    <name evidence="1" type="ORF">COY52_08235</name>
</gene>